<sequence length="53" mass="6195">MRCGTVDLGLAKYECLGCEYNSKPVFVCFTCKSRFYHKCGKKYTDDRSEKQQE</sequence>
<dbReference type="OrthoDB" id="9791273at2"/>
<dbReference type="InterPro" id="IPR026889">
    <property type="entry name" value="Zn_Tnp"/>
</dbReference>
<name>A0A4S3PST2_9BACI</name>
<organism evidence="2 3">
    <name type="scientific">Bacillus timonensis</name>
    <dbReference type="NCBI Taxonomy" id="1033734"/>
    <lineage>
        <taxon>Bacteria</taxon>
        <taxon>Bacillati</taxon>
        <taxon>Bacillota</taxon>
        <taxon>Bacilli</taxon>
        <taxon>Bacillales</taxon>
        <taxon>Bacillaceae</taxon>
        <taxon>Bacillus</taxon>
    </lineage>
</organism>
<evidence type="ECO:0000259" key="1">
    <source>
        <dbReference type="Pfam" id="PF14319"/>
    </source>
</evidence>
<accession>A0A4S3PST2</accession>
<dbReference type="Proteomes" id="UP000306477">
    <property type="component" value="Unassembled WGS sequence"/>
</dbReference>
<keyword evidence="3" id="KW-1185">Reference proteome</keyword>
<comment type="caution">
    <text evidence="2">The sequence shown here is derived from an EMBL/GenBank/DDBJ whole genome shotgun (WGS) entry which is preliminary data.</text>
</comment>
<dbReference type="AlphaFoldDB" id="A0A4S3PST2"/>
<dbReference type="EMBL" id="SLUB01000023">
    <property type="protein sequence ID" value="THE11892.1"/>
    <property type="molecule type" value="Genomic_DNA"/>
</dbReference>
<proteinExistence type="predicted"/>
<evidence type="ECO:0000313" key="2">
    <source>
        <dbReference type="EMBL" id="THE11892.1"/>
    </source>
</evidence>
<evidence type="ECO:0000313" key="3">
    <source>
        <dbReference type="Proteomes" id="UP000306477"/>
    </source>
</evidence>
<feature type="domain" description="Transposase zinc-binding" evidence="1">
    <location>
        <begin position="1"/>
        <end position="53"/>
    </location>
</feature>
<reference evidence="2 3" key="1">
    <citation type="journal article" date="2019" name="Indoor Air">
        <title>Impacts of indoor surface finishes on bacterial viability.</title>
        <authorList>
            <person name="Hu J."/>
            <person name="Maamar S.B."/>
            <person name="Glawe A.J."/>
            <person name="Gottel N."/>
            <person name="Gilbert J.A."/>
            <person name="Hartmann E.M."/>
        </authorList>
    </citation>
    <scope>NUCLEOTIDE SEQUENCE [LARGE SCALE GENOMIC DNA]</scope>
    <source>
        <strain evidence="2 3">AF060A6</strain>
    </source>
</reference>
<protein>
    <recommendedName>
        <fullName evidence="1">Transposase zinc-binding domain-containing protein</fullName>
    </recommendedName>
</protein>
<dbReference type="Pfam" id="PF14319">
    <property type="entry name" value="Zn_Tnp_IS91"/>
    <property type="match status" value="1"/>
</dbReference>
<gene>
    <name evidence="2" type="ORF">E1I69_13280</name>
</gene>